<dbReference type="Gene3D" id="1.10.10.10">
    <property type="entry name" value="Winged helix-like DNA-binding domain superfamily/Winged helix DNA-binding domain"/>
    <property type="match status" value="1"/>
</dbReference>
<dbReference type="SMART" id="SM00347">
    <property type="entry name" value="HTH_MARR"/>
    <property type="match status" value="1"/>
</dbReference>
<dbReference type="InterPro" id="IPR039422">
    <property type="entry name" value="MarR/SlyA-like"/>
</dbReference>
<dbReference type="EMBL" id="BMPT01000001">
    <property type="protein sequence ID" value="GGM09374.1"/>
    <property type="molecule type" value="Genomic_DNA"/>
</dbReference>
<comment type="caution">
    <text evidence="5">The sequence shown here is derived from an EMBL/GenBank/DDBJ whole genome shotgun (WGS) entry which is preliminary data.</text>
</comment>
<dbReference type="PANTHER" id="PTHR33164">
    <property type="entry name" value="TRANSCRIPTIONAL REGULATOR, MARR FAMILY"/>
    <property type="match status" value="1"/>
</dbReference>
<dbReference type="InterPro" id="IPR000835">
    <property type="entry name" value="HTH_MarR-typ"/>
</dbReference>
<dbReference type="Pfam" id="PF01047">
    <property type="entry name" value="MarR"/>
    <property type="match status" value="1"/>
</dbReference>
<evidence type="ECO:0000256" key="3">
    <source>
        <dbReference type="ARBA" id="ARBA00023163"/>
    </source>
</evidence>
<dbReference type="InterPro" id="IPR036388">
    <property type="entry name" value="WH-like_DNA-bd_sf"/>
</dbReference>
<protein>
    <recommendedName>
        <fullName evidence="4">HTH marR-type domain-containing protein</fullName>
    </recommendedName>
</protein>
<dbReference type="Proteomes" id="UP000655589">
    <property type="component" value="Unassembled WGS sequence"/>
</dbReference>
<dbReference type="InterPro" id="IPR023187">
    <property type="entry name" value="Tscrpt_reg_MarR-type_CS"/>
</dbReference>
<dbReference type="RefSeq" id="WP_171106656.1">
    <property type="nucleotide sequence ID" value="NZ_BMPT01000001.1"/>
</dbReference>
<dbReference type="PROSITE" id="PS50995">
    <property type="entry name" value="HTH_MARR_2"/>
    <property type="match status" value="1"/>
</dbReference>
<proteinExistence type="predicted"/>
<dbReference type="GO" id="GO:0003700">
    <property type="term" value="F:DNA-binding transcription factor activity"/>
    <property type="evidence" value="ECO:0007669"/>
    <property type="project" value="InterPro"/>
</dbReference>
<organism evidence="5 6">
    <name type="scientific">Promicromonospora citrea</name>
    <dbReference type="NCBI Taxonomy" id="43677"/>
    <lineage>
        <taxon>Bacteria</taxon>
        <taxon>Bacillati</taxon>
        <taxon>Actinomycetota</taxon>
        <taxon>Actinomycetes</taxon>
        <taxon>Micrococcales</taxon>
        <taxon>Promicromonosporaceae</taxon>
        <taxon>Promicromonospora</taxon>
    </lineage>
</organism>
<reference evidence="5" key="2">
    <citation type="submission" date="2020-09" db="EMBL/GenBank/DDBJ databases">
        <authorList>
            <person name="Sun Q."/>
            <person name="Ohkuma M."/>
        </authorList>
    </citation>
    <scope>NUCLEOTIDE SEQUENCE</scope>
    <source>
        <strain evidence="5">JCM 3051</strain>
    </source>
</reference>
<name>A0A8H9L1X1_9MICO</name>
<evidence type="ECO:0000259" key="4">
    <source>
        <dbReference type="PROSITE" id="PS50995"/>
    </source>
</evidence>
<dbReference type="InterPro" id="IPR036390">
    <property type="entry name" value="WH_DNA-bd_sf"/>
</dbReference>
<dbReference type="SUPFAM" id="SSF46785">
    <property type="entry name" value="Winged helix' DNA-binding domain"/>
    <property type="match status" value="1"/>
</dbReference>
<evidence type="ECO:0000256" key="1">
    <source>
        <dbReference type="ARBA" id="ARBA00023015"/>
    </source>
</evidence>
<keyword evidence="3" id="KW-0804">Transcription</keyword>
<keyword evidence="2" id="KW-0238">DNA-binding</keyword>
<dbReference type="PANTHER" id="PTHR33164:SF57">
    <property type="entry name" value="MARR-FAMILY TRANSCRIPTIONAL REGULATOR"/>
    <property type="match status" value="1"/>
</dbReference>
<dbReference type="PROSITE" id="PS01117">
    <property type="entry name" value="HTH_MARR_1"/>
    <property type="match status" value="1"/>
</dbReference>
<dbReference type="AlphaFoldDB" id="A0A8H9L1X1"/>
<evidence type="ECO:0000313" key="6">
    <source>
        <dbReference type="Proteomes" id="UP000655589"/>
    </source>
</evidence>
<dbReference type="GO" id="GO:0006950">
    <property type="term" value="P:response to stress"/>
    <property type="evidence" value="ECO:0007669"/>
    <property type="project" value="TreeGrafter"/>
</dbReference>
<evidence type="ECO:0000256" key="2">
    <source>
        <dbReference type="ARBA" id="ARBA00023125"/>
    </source>
</evidence>
<gene>
    <name evidence="5" type="ORF">GCM10010102_01470</name>
</gene>
<keyword evidence="1" id="KW-0805">Transcription regulation</keyword>
<evidence type="ECO:0000313" key="5">
    <source>
        <dbReference type="EMBL" id="GGM09374.1"/>
    </source>
</evidence>
<keyword evidence="6" id="KW-1185">Reference proteome</keyword>
<sequence>MTSTERRAPSGSTTITEEPAVALITALQSLSRAQREAAARIAHELSWPRSGVAVLHLLTTCGPTSLTDVAAHLRVDLSVASRQVSTLADGGYVVRTVDADDRRVRTVELTEAGRQLAAEAAQQYTALIDRAFAAWSTDDLVEATRTVNRLVDSISADTAHRRSPQNQQEYV</sequence>
<accession>A0A8H9L1X1</accession>
<reference evidence="5" key="1">
    <citation type="journal article" date="2014" name="Int. J. Syst. Evol. Microbiol.">
        <title>Complete genome sequence of Corynebacterium casei LMG S-19264T (=DSM 44701T), isolated from a smear-ripened cheese.</title>
        <authorList>
            <consortium name="US DOE Joint Genome Institute (JGI-PGF)"/>
            <person name="Walter F."/>
            <person name="Albersmeier A."/>
            <person name="Kalinowski J."/>
            <person name="Ruckert C."/>
        </authorList>
    </citation>
    <scope>NUCLEOTIDE SEQUENCE</scope>
    <source>
        <strain evidence="5">JCM 3051</strain>
    </source>
</reference>
<dbReference type="GO" id="GO:0003677">
    <property type="term" value="F:DNA binding"/>
    <property type="evidence" value="ECO:0007669"/>
    <property type="project" value="UniProtKB-KW"/>
</dbReference>
<feature type="domain" description="HTH marR-type" evidence="4">
    <location>
        <begin position="20"/>
        <end position="152"/>
    </location>
</feature>